<dbReference type="HOGENOM" id="CLU_3294961_0_0_6"/>
<proteinExistence type="predicted"/>
<dbReference type="STRING" id="500637.PROVRUST_05820"/>
<reference evidence="1" key="1">
    <citation type="submission" date="2009-12" db="EMBL/GenBank/DDBJ databases">
        <authorList>
            <person name="Weinstock G."/>
            <person name="Sodergren E."/>
            <person name="Clifton S."/>
            <person name="Fulton L."/>
            <person name="Fulton B."/>
            <person name="Courtney L."/>
            <person name="Fronick C."/>
            <person name="Harrison M."/>
            <person name="Strong C."/>
            <person name="Farmer C."/>
            <person name="Delahaunty K."/>
            <person name="Markovic C."/>
            <person name="Hall O."/>
            <person name="Minx P."/>
            <person name="Tomlinson C."/>
            <person name="Mitreva M."/>
            <person name="Nelson J."/>
            <person name="Hou S."/>
            <person name="Wollam A."/>
            <person name="Pepin K.H."/>
            <person name="Johnson M."/>
            <person name="Bhonagiri V."/>
            <person name="Nash W.E."/>
            <person name="Warren W."/>
            <person name="Chinwalla A."/>
            <person name="Mardis E.R."/>
            <person name="Wilson R.K."/>
        </authorList>
    </citation>
    <scope>NUCLEOTIDE SEQUENCE [LARGE SCALE GENOMIC DNA]</scope>
    <source>
        <strain evidence="1">DSM 4541</strain>
    </source>
</reference>
<organism evidence="1 2">
    <name type="scientific">Providencia rustigianii DSM 4541</name>
    <dbReference type="NCBI Taxonomy" id="500637"/>
    <lineage>
        <taxon>Bacteria</taxon>
        <taxon>Pseudomonadati</taxon>
        <taxon>Pseudomonadota</taxon>
        <taxon>Gammaproteobacteria</taxon>
        <taxon>Enterobacterales</taxon>
        <taxon>Morganellaceae</taxon>
        <taxon>Providencia</taxon>
    </lineage>
</organism>
<evidence type="ECO:0000313" key="2">
    <source>
        <dbReference type="Proteomes" id="UP000005512"/>
    </source>
</evidence>
<name>D1P102_9GAMM</name>
<dbReference type="Proteomes" id="UP000005512">
    <property type="component" value="Unassembled WGS sequence"/>
</dbReference>
<keyword evidence="2" id="KW-1185">Reference proteome</keyword>
<sequence length="40" mass="4704">MISVNFFLQKIIGKIGGLLVPIRGYQGILDRIHYWRVKLF</sequence>
<protein>
    <submittedName>
        <fullName evidence="1">Uncharacterized protein</fullName>
    </submittedName>
</protein>
<dbReference type="EMBL" id="ABXV02000017">
    <property type="protein sequence ID" value="EFB73021.1"/>
    <property type="molecule type" value="Genomic_DNA"/>
</dbReference>
<evidence type="ECO:0000313" key="1">
    <source>
        <dbReference type="EMBL" id="EFB73021.1"/>
    </source>
</evidence>
<gene>
    <name evidence="1" type="ORF">PROVRUST_05820</name>
</gene>
<comment type="caution">
    <text evidence="1">The sequence shown here is derived from an EMBL/GenBank/DDBJ whole genome shotgun (WGS) entry which is preliminary data.</text>
</comment>
<dbReference type="AlphaFoldDB" id="D1P102"/>
<accession>D1P102</accession>